<dbReference type="AlphaFoldDB" id="A0A2S0WG91"/>
<evidence type="ECO:0000313" key="2">
    <source>
        <dbReference type="Proteomes" id="UP000244754"/>
    </source>
</evidence>
<organism evidence="1 2">
    <name type="scientific">Corynebacterium liangguodongii</name>
    <dbReference type="NCBI Taxonomy" id="2079535"/>
    <lineage>
        <taxon>Bacteria</taxon>
        <taxon>Bacillati</taxon>
        <taxon>Actinomycetota</taxon>
        <taxon>Actinomycetes</taxon>
        <taxon>Mycobacteriales</taxon>
        <taxon>Corynebacteriaceae</taxon>
        <taxon>Corynebacterium</taxon>
    </lineage>
</organism>
<dbReference type="RefSeq" id="WP_108404799.1">
    <property type="nucleotide sequence ID" value="NZ_CP026948.1"/>
</dbReference>
<protein>
    <submittedName>
        <fullName evidence="1">Uncharacterized protein</fullName>
    </submittedName>
</protein>
<dbReference type="InterPro" id="IPR021739">
    <property type="entry name" value="SaV-like"/>
</dbReference>
<name>A0A2S0WG91_9CORY</name>
<proteinExistence type="predicted"/>
<dbReference type="EMBL" id="CP026948">
    <property type="protein sequence ID" value="AWB84791.1"/>
    <property type="molecule type" value="Genomic_DNA"/>
</dbReference>
<dbReference type="OrthoDB" id="1684418at2"/>
<gene>
    <name evidence="1" type="ORF">C3E79_10160</name>
</gene>
<reference evidence="2" key="1">
    <citation type="submission" date="2018-01" db="EMBL/GenBank/DDBJ databases">
        <authorList>
            <person name="Li J."/>
        </authorList>
    </citation>
    <scope>NUCLEOTIDE SEQUENCE [LARGE SCALE GENOMIC DNA]</scope>
    <source>
        <strain evidence="2">2184</strain>
    </source>
</reference>
<keyword evidence="2" id="KW-1185">Reference proteome</keyword>
<evidence type="ECO:0000313" key="1">
    <source>
        <dbReference type="EMBL" id="AWB84791.1"/>
    </source>
</evidence>
<accession>A0A2S0WG91</accession>
<dbReference type="Proteomes" id="UP000244754">
    <property type="component" value="Chromosome"/>
</dbReference>
<dbReference type="Pfam" id="PF11753">
    <property type="entry name" value="DUF3310"/>
    <property type="match status" value="1"/>
</dbReference>
<sequence>MSDPINPDHYQGFTSGAQAIDITEHLTFNGGNAVKYLARSCRLDGHNKGDVLQDLQKAAWYVQREIERIQEKHASDV</sequence>
<dbReference type="KEGG" id="clia:C3E79_10160"/>